<comment type="caution">
    <text evidence="1">The sequence shown here is derived from an EMBL/GenBank/DDBJ whole genome shotgun (WGS) entry which is preliminary data.</text>
</comment>
<evidence type="ECO:0000313" key="2">
    <source>
        <dbReference type="Proteomes" id="UP001054252"/>
    </source>
</evidence>
<accession>A0AAV5IZ72</accession>
<name>A0AAV5IZ72_9ROSI</name>
<organism evidence="1 2">
    <name type="scientific">Rubroshorea leprosula</name>
    <dbReference type="NCBI Taxonomy" id="152421"/>
    <lineage>
        <taxon>Eukaryota</taxon>
        <taxon>Viridiplantae</taxon>
        <taxon>Streptophyta</taxon>
        <taxon>Embryophyta</taxon>
        <taxon>Tracheophyta</taxon>
        <taxon>Spermatophyta</taxon>
        <taxon>Magnoliopsida</taxon>
        <taxon>eudicotyledons</taxon>
        <taxon>Gunneridae</taxon>
        <taxon>Pentapetalae</taxon>
        <taxon>rosids</taxon>
        <taxon>malvids</taxon>
        <taxon>Malvales</taxon>
        <taxon>Dipterocarpaceae</taxon>
        <taxon>Rubroshorea</taxon>
    </lineage>
</organism>
<gene>
    <name evidence="1" type="ORF">SLEP1_g18963</name>
</gene>
<sequence length="38" mass="4031">MLLMEPAHSCYTCCPASGIPLANLVPTSGRFINASHNL</sequence>
<dbReference type="AlphaFoldDB" id="A0AAV5IZ72"/>
<dbReference type="EMBL" id="BPVZ01000026">
    <property type="protein sequence ID" value="GKV07162.1"/>
    <property type="molecule type" value="Genomic_DNA"/>
</dbReference>
<dbReference type="Proteomes" id="UP001054252">
    <property type="component" value="Unassembled WGS sequence"/>
</dbReference>
<evidence type="ECO:0000313" key="1">
    <source>
        <dbReference type="EMBL" id="GKV07162.1"/>
    </source>
</evidence>
<keyword evidence="2" id="KW-1185">Reference proteome</keyword>
<protein>
    <submittedName>
        <fullName evidence="1">Uncharacterized protein</fullName>
    </submittedName>
</protein>
<proteinExistence type="predicted"/>
<reference evidence="1 2" key="1">
    <citation type="journal article" date="2021" name="Commun. Biol.">
        <title>The genome of Shorea leprosula (Dipterocarpaceae) highlights the ecological relevance of drought in aseasonal tropical rainforests.</title>
        <authorList>
            <person name="Ng K.K.S."/>
            <person name="Kobayashi M.J."/>
            <person name="Fawcett J.A."/>
            <person name="Hatakeyama M."/>
            <person name="Paape T."/>
            <person name="Ng C.H."/>
            <person name="Ang C.C."/>
            <person name="Tnah L.H."/>
            <person name="Lee C.T."/>
            <person name="Nishiyama T."/>
            <person name="Sese J."/>
            <person name="O'Brien M.J."/>
            <person name="Copetti D."/>
            <person name="Mohd Noor M.I."/>
            <person name="Ong R.C."/>
            <person name="Putra M."/>
            <person name="Sireger I.Z."/>
            <person name="Indrioko S."/>
            <person name="Kosugi Y."/>
            <person name="Izuno A."/>
            <person name="Isagi Y."/>
            <person name="Lee S.L."/>
            <person name="Shimizu K.K."/>
        </authorList>
    </citation>
    <scope>NUCLEOTIDE SEQUENCE [LARGE SCALE GENOMIC DNA]</scope>
    <source>
        <strain evidence="1">214</strain>
    </source>
</reference>